<sequence>MTLRYKILAGILILAVTLLIAAEATKPEPVNWFPSYGKIDKIPFGTYIFYDQLSSIVDKDRLEEVNIPPFEFIDSTKMGTYFFLNSSVYNDEAEAQKLLEWVASGNTLFIAANTVSKTLLDTLNLSTAYYSTTKLIKKRPLVNLSNPQLKSRSPYLLDKDVSTTYFDEIDTLKTTVLGVFDLMKDEDSTQIKEPKINFIATPFKKGTIIINTFAEGFTNAFMLKEGNARYTAGALTYLPANGKIYLDHNYKNSKAVAESPLYIILNNKYLKWAWYTLLLTTVIWVLFEGKRKQRSIEIIKPLPNQTLDYTRTIAGMYLDKKDNRQIAIHQINHFMEYIRSTFILATDKKDQDFIEKLAAKSNISVLEIKNTIDFINTLKPKAVITEDELIQLNSYIENFKKYHQDGRIN</sequence>
<keyword evidence="3" id="KW-1185">Reference proteome</keyword>
<dbReference type="Proteomes" id="UP000289238">
    <property type="component" value="Unassembled WGS sequence"/>
</dbReference>
<dbReference type="AlphaFoldDB" id="A0A4V1KR12"/>
<evidence type="ECO:0000259" key="1">
    <source>
        <dbReference type="Pfam" id="PF14258"/>
    </source>
</evidence>
<evidence type="ECO:0000313" key="2">
    <source>
        <dbReference type="EMBL" id="RXG23302.1"/>
    </source>
</evidence>
<feature type="domain" description="DUF4350" evidence="1">
    <location>
        <begin position="41"/>
        <end position="233"/>
    </location>
</feature>
<protein>
    <recommendedName>
        <fullName evidence="1">DUF4350 domain-containing protein</fullName>
    </recommendedName>
</protein>
<dbReference type="EMBL" id="QOVM01000002">
    <property type="protein sequence ID" value="RXG23302.1"/>
    <property type="molecule type" value="Genomic_DNA"/>
</dbReference>
<evidence type="ECO:0000313" key="3">
    <source>
        <dbReference type="Proteomes" id="UP000289238"/>
    </source>
</evidence>
<dbReference type="RefSeq" id="WP_128756842.1">
    <property type="nucleotide sequence ID" value="NZ_QOVM01000002.1"/>
</dbReference>
<organism evidence="2 3">
    <name type="scientific">Leeuwenhoekiella aequorea</name>
    <dbReference type="NCBI Taxonomy" id="283736"/>
    <lineage>
        <taxon>Bacteria</taxon>
        <taxon>Pseudomonadati</taxon>
        <taxon>Bacteroidota</taxon>
        <taxon>Flavobacteriia</taxon>
        <taxon>Flavobacteriales</taxon>
        <taxon>Flavobacteriaceae</taxon>
        <taxon>Leeuwenhoekiella</taxon>
    </lineage>
</organism>
<comment type="caution">
    <text evidence="2">The sequence shown here is derived from an EMBL/GenBank/DDBJ whole genome shotgun (WGS) entry which is preliminary data.</text>
</comment>
<reference evidence="2 3" key="1">
    <citation type="submission" date="2018-07" db="EMBL/GenBank/DDBJ databases">
        <title>Leeuwenhoekiella genomics.</title>
        <authorList>
            <person name="Tahon G."/>
            <person name="Willems A."/>
        </authorList>
    </citation>
    <scope>NUCLEOTIDE SEQUENCE [LARGE SCALE GENOMIC DNA]</scope>
    <source>
        <strain evidence="2 3">LMG 22550</strain>
    </source>
</reference>
<gene>
    <name evidence="2" type="ORF">DSM00_915</name>
</gene>
<accession>A0A4V1KR12</accession>
<dbReference type="InterPro" id="IPR025646">
    <property type="entry name" value="DUF4350"/>
</dbReference>
<dbReference type="OrthoDB" id="1111222at2"/>
<name>A0A4V1KR12_9FLAO</name>
<dbReference type="Pfam" id="PF14258">
    <property type="entry name" value="DUF4350"/>
    <property type="match status" value="1"/>
</dbReference>
<proteinExistence type="predicted"/>